<name>A0AA37JIL0_9FIRM</name>
<gene>
    <name evidence="3" type="ORF">CE91St55_36130</name>
</gene>
<dbReference type="PANTHER" id="PTHR48081">
    <property type="entry name" value="AB HYDROLASE SUPERFAMILY PROTEIN C4A8.06C"/>
    <property type="match status" value="1"/>
</dbReference>
<comment type="caution">
    <text evidence="3">The sequence shown here is derived from an EMBL/GenBank/DDBJ whole genome shotgun (WGS) entry which is preliminary data.</text>
</comment>
<evidence type="ECO:0000259" key="2">
    <source>
        <dbReference type="Pfam" id="PF07859"/>
    </source>
</evidence>
<evidence type="ECO:0000313" key="3">
    <source>
        <dbReference type="EMBL" id="GKH01632.1"/>
    </source>
</evidence>
<sequence>MNQRVLLEPAAETVCIENSVPPLIFELSPEEGRRVLEEAQDAPVCLYPAQVEASMVDTGQWGRIPVYRVTPVNSGFAEHVIFYIHGAGWVFGSFHTHEKLVRELAARTGCTVIFPEYSRSPEARYPTAVEQCYSILCQLPDLFEQAGRRMNGNTLTVAGDSVGGNMAIAMTLFSKYRGGPVIHKQLLYYPVTNACFNTASYCEFAECYYLYRAGMMWFWDQYTTSENCRNQITASPLRACTEHLEGLPQAMILNGQADVLRDEGEAYAEKLRAAGVPVTAMRFQAIIHDFVMLNALDGTNACRAAMDASTEWINRKNMEWYQDHAGQSADDCSIA</sequence>
<dbReference type="PANTHER" id="PTHR48081:SF8">
    <property type="entry name" value="ALPHA_BETA HYDROLASE FOLD-3 DOMAIN-CONTAINING PROTEIN-RELATED"/>
    <property type="match status" value="1"/>
</dbReference>
<dbReference type="EMBL" id="BQNJ01000001">
    <property type="protein sequence ID" value="GKH01632.1"/>
    <property type="molecule type" value="Genomic_DNA"/>
</dbReference>
<reference evidence="3" key="1">
    <citation type="submission" date="2022-01" db="EMBL/GenBank/DDBJ databases">
        <title>Novel bile acid biosynthetic pathways are enriched in the microbiome of centenarians.</title>
        <authorList>
            <person name="Sato Y."/>
            <person name="Atarashi K."/>
            <person name="Plichta R.D."/>
            <person name="Arai Y."/>
            <person name="Sasajima S."/>
            <person name="Kearney M.S."/>
            <person name="Suda W."/>
            <person name="Takeshita K."/>
            <person name="Sasaki T."/>
            <person name="Okamoto S."/>
            <person name="Skelly N.A."/>
            <person name="Okamura Y."/>
            <person name="Vlamakis H."/>
            <person name="Li Y."/>
            <person name="Tanoue T."/>
            <person name="Takei H."/>
            <person name="Nittono H."/>
            <person name="Narushima S."/>
            <person name="Irie J."/>
            <person name="Itoh H."/>
            <person name="Moriya K."/>
            <person name="Sugiura Y."/>
            <person name="Suematsu M."/>
            <person name="Moritoki N."/>
            <person name="Shibata S."/>
            <person name="Littman R.D."/>
            <person name="Fischbach A.M."/>
            <person name="Uwamino Y."/>
            <person name="Inoue T."/>
            <person name="Honda A."/>
            <person name="Hattori M."/>
            <person name="Murai T."/>
            <person name="Xavier J.R."/>
            <person name="Hirose N."/>
            <person name="Honda K."/>
        </authorList>
    </citation>
    <scope>NUCLEOTIDE SEQUENCE</scope>
    <source>
        <strain evidence="3">CE91-St55</strain>
    </source>
</reference>
<dbReference type="InterPro" id="IPR029058">
    <property type="entry name" value="AB_hydrolase_fold"/>
</dbReference>
<dbReference type="Pfam" id="PF07859">
    <property type="entry name" value="Abhydrolase_3"/>
    <property type="match status" value="1"/>
</dbReference>
<organism evidence="3 4">
    <name type="scientific">Hungatella hathewayi</name>
    <dbReference type="NCBI Taxonomy" id="154046"/>
    <lineage>
        <taxon>Bacteria</taxon>
        <taxon>Bacillati</taxon>
        <taxon>Bacillota</taxon>
        <taxon>Clostridia</taxon>
        <taxon>Lachnospirales</taxon>
        <taxon>Lachnospiraceae</taxon>
        <taxon>Hungatella</taxon>
    </lineage>
</organism>
<protein>
    <submittedName>
        <fullName evidence="3">Lipase</fullName>
    </submittedName>
</protein>
<accession>A0AA37JIL0</accession>
<keyword evidence="1" id="KW-0378">Hydrolase</keyword>
<dbReference type="RefSeq" id="WP_118042609.1">
    <property type="nucleotide sequence ID" value="NZ_BQNJ01000001.1"/>
</dbReference>
<evidence type="ECO:0000256" key="1">
    <source>
        <dbReference type="ARBA" id="ARBA00022801"/>
    </source>
</evidence>
<dbReference type="InterPro" id="IPR013094">
    <property type="entry name" value="AB_hydrolase_3"/>
</dbReference>
<dbReference type="AlphaFoldDB" id="A0AA37JIL0"/>
<dbReference type="Proteomes" id="UP001055091">
    <property type="component" value="Unassembled WGS sequence"/>
</dbReference>
<dbReference type="GO" id="GO:0016787">
    <property type="term" value="F:hydrolase activity"/>
    <property type="evidence" value="ECO:0007669"/>
    <property type="project" value="UniProtKB-KW"/>
</dbReference>
<evidence type="ECO:0000313" key="4">
    <source>
        <dbReference type="Proteomes" id="UP001055091"/>
    </source>
</evidence>
<dbReference type="SUPFAM" id="SSF53474">
    <property type="entry name" value="alpha/beta-Hydrolases"/>
    <property type="match status" value="1"/>
</dbReference>
<feature type="domain" description="Alpha/beta hydrolase fold-3" evidence="2">
    <location>
        <begin position="81"/>
        <end position="291"/>
    </location>
</feature>
<dbReference type="Gene3D" id="3.40.50.1820">
    <property type="entry name" value="alpha/beta hydrolase"/>
    <property type="match status" value="1"/>
</dbReference>
<dbReference type="InterPro" id="IPR050300">
    <property type="entry name" value="GDXG_lipolytic_enzyme"/>
</dbReference>
<proteinExistence type="predicted"/>